<dbReference type="Proteomes" id="UP000264980">
    <property type="component" value="Chromosome"/>
</dbReference>
<evidence type="ECO:0000313" key="5">
    <source>
        <dbReference type="Proteomes" id="UP000264980"/>
    </source>
</evidence>
<evidence type="ECO:0008006" key="6">
    <source>
        <dbReference type="Google" id="ProtNLM"/>
    </source>
</evidence>
<dbReference type="EMBL" id="JXNU01000003">
    <property type="protein sequence ID" value="KKF37202.1"/>
    <property type="molecule type" value="Genomic_DNA"/>
</dbReference>
<dbReference type="Gene3D" id="1.20.1270.180">
    <property type="match status" value="1"/>
</dbReference>
<feature type="signal peptide" evidence="1">
    <location>
        <begin position="1"/>
        <end position="17"/>
    </location>
</feature>
<proteinExistence type="predicted"/>
<name>A0A0M2KIR1_9GAMM</name>
<dbReference type="EMBL" id="CP013970">
    <property type="protein sequence ID" value="AXF78067.1"/>
    <property type="molecule type" value="Genomic_DNA"/>
</dbReference>
<organism evidence="3 4">
    <name type="scientific">Erwinia tracheiphila</name>
    <dbReference type="NCBI Taxonomy" id="65700"/>
    <lineage>
        <taxon>Bacteria</taxon>
        <taxon>Pseudomonadati</taxon>
        <taxon>Pseudomonadota</taxon>
        <taxon>Gammaproteobacteria</taxon>
        <taxon>Enterobacterales</taxon>
        <taxon>Erwiniaceae</taxon>
        <taxon>Erwinia</taxon>
    </lineage>
</organism>
<sequence>MRRIALYLLFPAWLASADSGLDPYTAAVLAPCMGIKHSVEVMSCLMDLADSKKKEYESQFKVYLQAIASLKEDQRDQQRMTEREKKAKEGWDIYTENSCMAAVTLYEKERFAYKAKYYNCIIINYSKRIDFYKKEEF</sequence>
<reference evidence="2 5" key="2">
    <citation type="submission" date="2016-01" db="EMBL/GenBank/DDBJ databases">
        <authorList>
            <person name="Oliw E.H."/>
        </authorList>
    </citation>
    <scope>NUCLEOTIDE SEQUENCE [LARGE SCALE GENOMIC DNA]</scope>
    <source>
        <strain evidence="2 5">MDcuke</strain>
    </source>
</reference>
<dbReference type="STRING" id="65700.SY86_20190"/>
<evidence type="ECO:0000313" key="2">
    <source>
        <dbReference type="EMBL" id="AXF78067.1"/>
    </source>
</evidence>
<protein>
    <recommendedName>
        <fullName evidence="6">DUF1311 domain-containing protein</fullName>
    </recommendedName>
</protein>
<evidence type="ECO:0000313" key="3">
    <source>
        <dbReference type="EMBL" id="KKF37202.1"/>
    </source>
</evidence>
<feature type="chain" id="PRO_5036294537" description="DUF1311 domain-containing protein" evidence="1">
    <location>
        <begin position="18"/>
        <end position="137"/>
    </location>
</feature>
<dbReference type="PATRIC" id="fig|65700.7.peg.5035"/>
<keyword evidence="1" id="KW-0732">Signal</keyword>
<reference evidence="3 4" key="1">
    <citation type="submission" date="2015-01" db="EMBL/GenBank/DDBJ databases">
        <title>Erwinia tracheiphila.</title>
        <authorList>
            <person name="Shapiro L.R."/>
        </authorList>
    </citation>
    <scope>NUCLEOTIDE SEQUENCE [LARGE SCALE GENOMIC DNA]</scope>
    <source>
        <strain evidence="3 4">BuffGH</strain>
    </source>
</reference>
<dbReference type="Proteomes" id="UP000033924">
    <property type="component" value="Unassembled WGS sequence"/>
</dbReference>
<accession>A0A0M2KIR1</accession>
<gene>
    <name evidence="2" type="ORF">AV903_21950</name>
    <name evidence="3" type="ORF">SY86_20190</name>
</gene>
<evidence type="ECO:0000256" key="1">
    <source>
        <dbReference type="SAM" id="SignalP"/>
    </source>
</evidence>
<dbReference type="RefSeq" id="WP_020322783.1">
    <property type="nucleotide sequence ID" value="NZ_CP013970.1"/>
</dbReference>
<dbReference type="AlphaFoldDB" id="A0A0M2KIR1"/>
<evidence type="ECO:0000313" key="4">
    <source>
        <dbReference type="Proteomes" id="UP000033924"/>
    </source>
</evidence>
<keyword evidence="4" id="KW-1185">Reference proteome</keyword>